<protein>
    <recommendedName>
        <fullName evidence="3">DUF707 domain-containing protein</fullName>
    </recommendedName>
</protein>
<dbReference type="Proteomes" id="UP000603912">
    <property type="component" value="Unassembled WGS sequence"/>
</dbReference>
<dbReference type="InterPro" id="IPR007877">
    <property type="entry name" value="DUF707"/>
</dbReference>
<dbReference type="SUPFAM" id="SSF53448">
    <property type="entry name" value="Nucleotide-diphospho-sugar transferases"/>
    <property type="match status" value="1"/>
</dbReference>
<dbReference type="AlphaFoldDB" id="A0A917I544"/>
<evidence type="ECO:0008006" key="3">
    <source>
        <dbReference type="Google" id="ProtNLM"/>
    </source>
</evidence>
<evidence type="ECO:0000313" key="1">
    <source>
        <dbReference type="EMBL" id="GGH13219.1"/>
    </source>
</evidence>
<dbReference type="Pfam" id="PF05212">
    <property type="entry name" value="DUF707"/>
    <property type="match status" value="1"/>
</dbReference>
<keyword evidence="2" id="KW-1185">Reference proteome</keyword>
<proteinExistence type="predicted"/>
<dbReference type="RefSeq" id="WP_188516732.1">
    <property type="nucleotide sequence ID" value="NZ_BMES01000001.1"/>
</dbReference>
<reference evidence="1" key="2">
    <citation type="submission" date="2020-09" db="EMBL/GenBank/DDBJ databases">
        <authorList>
            <person name="Sun Q."/>
            <person name="Zhou Y."/>
        </authorList>
    </citation>
    <scope>NUCLEOTIDE SEQUENCE</scope>
    <source>
        <strain evidence="1">CGMCC 1.12214</strain>
    </source>
</reference>
<dbReference type="EMBL" id="BMES01000001">
    <property type="protein sequence ID" value="GGH13219.1"/>
    <property type="molecule type" value="Genomic_DNA"/>
</dbReference>
<gene>
    <name evidence="1" type="ORF">GCM10007036_11640</name>
</gene>
<organism evidence="1 2">
    <name type="scientific">Alsobacter metallidurans</name>
    <dbReference type="NCBI Taxonomy" id="340221"/>
    <lineage>
        <taxon>Bacteria</taxon>
        <taxon>Pseudomonadati</taxon>
        <taxon>Pseudomonadota</taxon>
        <taxon>Alphaproteobacteria</taxon>
        <taxon>Hyphomicrobiales</taxon>
        <taxon>Alsobacteraceae</taxon>
        <taxon>Alsobacter</taxon>
    </lineage>
</organism>
<dbReference type="InterPro" id="IPR029044">
    <property type="entry name" value="Nucleotide-diphossugar_trans"/>
</dbReference>
<comment type="caution">
    <text evidence="1">The sequence shown here is derived from an EMBL/GenBank/DDBJ whole genome shotgun (WGS) entry which is preliminary data.</text>
</comment>
<reference evidence="1" key="1">
    <citation type="journal article" date="2014" name="Int. J. Syst. Evol. Microbiol.">
        <title>Complete genome sequence of Corynebacterium casei LMG S-19264T (=DSM 44701T), isolated from a smear-ripened cheese.</title>
        <authorList>
            <consortium name="US DOE Joint Genome Institute (JGI-PGF)"/>
            <person name="Walter F."/>
            <person name="Albersmeier A."/>
            <person name="Kalinowski J."/>
            <person name="Ruckert C."/>
        </authorList>
    </citation>
    <scope>NUCLEOTIDE SEQUENCE</scope>
    <source>
        <strain evidence="1">CGMCC 1.12214</strain>
    </source>
</reference>
<evidence type="ECO:0000313" key="2">
    <source>
        <dbReference type="Proteomes" id="UP000603912"/>
    </source>
</evidence>
<name>A0A917I544_9HYPH</name>
<sequence>MANPSNKKFLVIGRVGDKSLHKHWLEPASTERNWDLVLNSYGKDQTRVQDGDLPTVFDPGTKWDSIVRQFKAHPELLEQYTHVMLPDDDLLMTAGDINRMFEVVVENGLTMAQPSLTYESYISWPILLHVPGFKLRYCNFLESMACVIDVRYLKSLLPMFEKHYTGWGTDMIWTMLMRDPPFRAAIIDEVQMTHTRPLYSGPIYNTFVDMHVDPRDEVRKLTESFANYPNSIVTYGGVLANGRTVGGRRTMLANVSYLVRNAHRSRLWSSCLVTASELLARSITMNNYRPEQLKPVAGSAFDRLGITAADLQFDREPRPSEISLPERLAI</sequence>
<accession>A0A917I544</accession>